<organism evidence="1">
    <name type="scientific">viral metagenome</name>
    <dbReference type="NCBI Taxonomy" id="1070528"/>
    <lineage>
        <taxon>unclassified sequences</taxon>
        <taxon>metagenomes</taxon>
        <taxon>organismal metagenomes</taxon>
    </lineage>
</organism>
<dbReference type="EMBL" id="MT144371">
    <property type="protein sequence ID" value="QJA52827.1"/>
    <property type="molecule type" value="Genomic_DNA"/>
</dbReference>
<gene>
    <name evidence="1" type="ORF">TM448A03034_0006</name>
    <name evidence="2" type="ORF">TM448B01807_0011</name>
</gene>
<dbReference type="AlphaFoldDB" id="A0A6H1ZZT0"/>
<name>A0A6H1ZZT0_9ZZZZ</name>
<reference evidence="1" key="1">
    <citation type="submission" date="2020-03" db="EMBL/GenBank/DDBJ databases">
        <title>The deep terrestrial virosphere.</title>
        <authorList>
            <person name="Holmfeldt K."/>
            <person name="Nilsson E."/>
            <person name="Simone D."/>
            <person name="Lopez-Fernandez M."/>
            <person name="Wu X."/>
            <person name="de Brujin I."/>
            <person name="Lundin D."/>
            <person name="Andersson A."/>
            <person name="Bertilsson S."/>
            <person name="Dopson M."/>
        </authorList>
    </citation>
    <scope>NUCLEOTIDE SEQUENCE</scope>
    <source>
        <strain evidence="1">TM448A03034</strain>
        <strain evidence="2">TM448B01807</strain>
    </source>
</reference>
<accession>A0A6H1ZZT0</accession>
<sequence>MNSPSVMVTLRISNGKKEISFGKKILFTEETFTKDKIADVINHIGSVILFQTSQKELIDKDNLNIPDNLLEQIYSKLDVKR</sequence>
<proteinExistence type="predicted"/>
<dbReference type="EMBL" id="MT144825">
    <property type="protein sequence ID" value="QJI00057.1"/>
    <property type="molecule type" value="Genomic_DNA"/>
</dbReference>
<evidence type="ECO:0000313" key="2">
    <source>
        <dbReference type="EMBL" id="QJI00057.1"/>
    </source>
</evidence>
<evidence type="ECO:0000313" key="1">
    <source>
        <dbReference type="EMBL" id="QJA52827.1"/>
    </source>
</evidence>
<protein>
    <submittedName>
        <fullName evidence="1">Uncharacterized protein</fullName>
    </submittedName>
</protein>